<name>A0ABQ4I8X0_9ACTN</name>
<feature type="compositionally biased region" description="Pro residues" evidence="6">
    <location>
        <begin position="31"/>
        <end position="89"/>
    </location>
</feature>
<feature type="transmembrane region" description="Helical" evidence="7">
    <location>
        <begin position="103"/>
        <end position="135"/>
    </location>
</feature>
<evidence type="ECO:0000259" key="8">
    <source>
        <dbReference type="Pfam" id="PF06271"/>
    </source>
</evidence>
<keyword evidence="4 7" id="KW-1133">Transmembrane helix</keyword>
<evidence type="ECO:0000313" key="9">
    <source>
        <dbReference type="EMBL" id="GIJ14351.1"/>
    </source>
</evidence>
<dbReference type="EMBL" id="BOPA01000010">
    <property type="protein sequence ID" value="GIJ14351.1"/>
    <property type="molecule type" value="Genomic_DNA"/>
</dbReference>
<keyword evidence="10" id="KW-1185">Reference proteome</keyword>
<dbReference type="Proteomes" id="UP000647860">
    <property type="component" value="Unassembled WGS sequence"/>
</dbReference>
<reference evidence="9 10" key="1">
    <citation type="submission" date="2021-01" db="EMBL/GenBank/DDBJ databases">
        <title>Whole genome shotgun sequence of Verrucosispora gifhornensis NBRC 16317.</title>
        <authorList>
            <person name="Komaki H."/>
            <person name="Tamura T."/>
        </authorList>
    </citation>
    <scope>NUCLEOTIDE SEQUENCE [LARGE SCALE GENOMIC DNA]</scope>
    <source>
        <strain evidence="9 10">NBRC 16317</strain>
    </source>
</reference>
<accession>A0ABQ4I8X0</accession>
<dbReference type="InterPro" id="IPR051791">
    <property type="entry name" value="Pra-immunoreactive"/>
</dbReference>
<evidence type="ECO:0000256" key="7">
    <source>
        <dbReference type="SAM" id="Phobius"/>
    </source>
</evidence>
<evidence type="ECO:0000256" key="1">
    <source>
        <dbReference type="ARBA" id="ARBA00004651"/>
    </source>
</evidence>
<dbReference type="PANTHER" id="PTHR36115:SF4">
    <property type="entry name" value="MEMBRANE PROTEIN"/>
    <property type="match status" value="1"/>
</dbReference>
<evidence type="ECO:0000256" key="3">
    <source>
        <dbReference type="ARBA" id="ARBA00022692"/>
    </source>
</evidence>
<keyword evidence="2" id="KW-1003">Cell membrane</keyword>
<proteinExistence type="predicted"/>
<evidence type="ECO:0000256" key="5">
    <source>
        <dbReference type="ARBA" id="ARBA00023136"/>
    </source>
</evidence>
<keyword evidence="3 7" id="KW-0812">Transmembrane</keyword>
<comment type="subcellular location">
    <subcellularLocation>
        <location evidence="1">Cell membrane</location>
        <topology evidence="1">Multi-pass membrane protein</topology>
    </subcellularLocation>
</comment>
<comment type="caution">
    <text evidence="9">The sequence shown here is derived from an EMBL/GenBank/DDBJ whole genome shotgun (WGS) entry which is preliminary data.</text>
</comment>
<organism evidence="9 10">
    <name type="scientific">Micromonospora gifhornensis</name>
    <dbReference type="NCBI Taxonomy" id="84594"/>
    <lineage>
        <taxon>Bacteria</taxon>
        <taxon>Bacillati</taxon>
        <taxon>Actinomycetota</taxon>
        <taxon>Actinomycetes</taxon>
        <taxon>Micromonosporales</taxon>
        <taxon>Micromonosporaceae</taxon>
        <taxon>Micromonospora</taxon>
    </lineage>
</organism>
<gene>
    <name evidence="9" type="ORF">Vgi01_10350</name>
</gene>
<sequence>MTQPSPHPTSPAGGGPPIGGPPPVAGDALPPTGPPPQYAPPPAGWAGSPPPPGVPGGPPPGWHPGQPPPGWPPGQPPPKWAGGPPPPVLGPGGQPLASFGDRLLAYLIDVAMSSAALLLLFMPFFLTFAFRILSVTPETNPDGSLADPSDLITEIMLPMLLLQGALFVVMFGFYWLYHVEYMKRTGQTFGKRVMKLRVVPLDPTQTLDRRMAGKRYLVQFVGGSLVPGGSYVDGLWQLWDKPWQQCLHDKFAGTVVVKVAR</sequence>
<dbReference type="Pfam" id="PF06271">
    <property type="entry name" value="RDD"/>
    <property type="match status" value="1"/>
</dbReference>
<dbReference type="PANTHER" id="PTHR36115">
    <property type="entry name" value="PROLINE-RICH ANTIGEN HOMOLOG-RELATED"/>
    <property type="match status" value="1"/>
</dbReference>
<dbReference type="InterPro" id="IPR010432">
    <property type="entry name" value="RDD"/>
</dbReference>
<evidence type="ECO:0000256" key="4">
    <source>
        <dbReference type="ARBA" id="ARBA00022989"/>
    </source>
</evidence>
<keyword evidence="5 7" id="KW-0472">Membrane</keyword>
<evidence type="ECO:0000313" key="10">
    <source>
        <dbReference type="Proteomes" id="UP000647860"/>
    </source>
</evidence>
<feature type="transmembrane region" description="Helical" evidence="7">
    <location>
        <begin position="155"/>
        <end position="177"/>
    </location>
</feature>
<evidence type="ECO:0000256" key="2">
    <source>
        <dbReference type="ARBA" id="ARBA00022475"/>
    </source>
</evidence>
<evidence type="ECO:0000256" key="6">
    <source>
        <dbReference type="SAM" id="MobiDB-lite"/>
    </source>
</evidence>
<dbReference type="RefSeq" id="WP_239088804.1">
    <property type="nucleotide sequence ID" value="NZ_BOPA01000010.1"/>
</dbReference>
<protein>
    <recommendedName>
        <fullName evidence="8">RDD domain-containing protein</fullName>
    </recommendedName>
</protein>
<feature type="region of interest" description="Disordered" evidence="6">
    <location>
        <begin position="1"/>
        <end position="93"/>
    </location>
</feature>
<feature type="domain" description="RDD" evidence="8">
    <location>
        <begin position="96"/>
        <end position="253"/>
    </location>
</feature>